<dbReference type="PRINTS" id="PR01100">
    <property type="entry name" value="SHIKIMTKNASE"/>
</dbReference>
<keyword evidence="4 10" id="KW-0808">Transferase</keyword>
<comment type="similarity">
    <text evidence="2 10">Belongs to the cytidylate kinase family. Type 2 subfamily.</text>
</comment>
<evidence type="ECO:0000313" key="12">
    <source>
        <dbReference type="Proteomes" id="UP000248044"/>
    </source>
</evidence>
<evidence type="ECO:0000256" key="6">
    <source>
        <dbReference type="ARBA" id="ARBA00022777"/>
    </source>
</evidence>
<evidence type="ECO:0000256" key="7">
    <source>
        <dbReference type="ARBA" id="ARBA00022840"/>
    </source>
</evidence>
<name>A0A2U9IEE7_9CREN</name>
<evidence type="ECO:0000256" key="8">
    <source>
        <dbReference type="ARBA" id="ARBA00047615"/>
    </source>
</evidence>
<dbReference type="InterPro" id="IPR027417">
    <property type="entry name" value="P-loop_NTPase"/>
</dbReference>
<protein>
    <recommendedName>
        <fullName evidence="10">Cytidylate kinase</fullName>
        <shortName evidence="10">CK</shortName>
        <ecNumber evidence="10">2.7.4.25</ecNumber>
    </recommendedName>
    <alternativeName>
        <fullName evidence="10">Cytidine monophosphate kinase</fullName>
        <shortName evidence="10">CMP kinase</shortName>
    </alternativeName>
</protein>
<dbReference type="EMBL" id="CP029289">
    <property type="protein sequence ID" value="AWR94375.1"/>
    <property type="molecule type" value="Genomic_DNA"/>
</dbReference>
<keyword evidence="6 10" id="KW-0418">Kinase</keyword>
<evidence type="ECO:0000256" key="4">
    <source>
        <dbReference type="ARBA" id="ARBA00022679"/>
    </source>
</evidence>
<keyword evidence="5 10" id="KW-0547">Nucleotide-binding</keyword>
<dbReference type="EC" id="2.7.4.25" evidence="10"/>
<dbReference type="GO" id="GO:0006220">
    <property type="term" value="P:pyrimidine nucleotide metabolic process"/>
    <property type="evidence" value="ECO:0007669"/>
    <property type="project" value="UniProtKB-UniRule"/>
</dbReference>
<comment type="catalytic activity">
    <reaction evidence="9 10">
        <text>CMP + ATP = CDP + ADP</text>
        <dbReference type="Rhea" id="RHEA:11600"/>
        <dbReference type="ChEBI" id="CHEBI:30616"/>
        <dbReference type="ChEBI" id="CHEBI:58069"/>
        <dbReference type="ChEBI" id="CHEBI:60377"/>
        <dbReference type="ChEBI" id="CHEBI:456216"/>
        <dbReference type="EC" id="2.7.4.25"/>
    </reaction>
</comment>
<evidence type="ECO:0000256" key="1">
    <source>
        <dbReference type="ARBA" id="ARBA00004496"/>
    </source>
</evidence>
<dbReference type="HAMAP" id="MF_00239">
    <property type="entry name" value="Cytidyl_kinase_type2"/>
    <property type="match status" value="1"/>
</dbReference>
<dbReference type="Pfam" id="PF13189">
    <property type="entry name" value="Cytidylate_kin2"/>
    <property type="match status" value="1"/>
</dbReference>
<keyword evidence="3 10" id="KW-0963">Cytoplasm</keyword>
<dbReference type="AlphaFoldDB" id="A0A2U9IEE7"/>
<accession>A0A2U9IEE7</accession>
<dbReference type="KEGG" id="abri:DFR85_06970"/>
<dbReference type="Gene3D" id="3.40.50.300">
    <property type="entry name" value="P-loop containing nucleotide triphosphate hydrolases"/>
    <property type="match status" value="1"/>
</dbReference>
<evidence type="ECO:0000256" key="3">
    <source>
        <dbReference type="ARBA" id="ARBA00022490"/>
    </source>
</evidence>
<evidence type="ECO:0000256" key="2">
    <source>
        <dbReference type="ARBA" id="ARBA00011005"/>
    </source>
</evidence>
<evidence type="ECO:0000313" key="11">
    <source>
        <dbReference type="EMBL" id="AWR94375.1"/>
    </source>
</evidence>
<dbReference type="SUPFAM" id="SSF52540">
    <property type="entry name" value="P-loop containing nucleoside triphosphate hydrolases"/>
    <property type="match status" value="1"/>
</dbReference>
<feature type="binding site" evidence="10">
    <location>
        <begin position="7"/>
        <end position="15"/>
    </location>
    <ligand>
        <name>ATP</name>
        <dbReference type="ChEBI" id="CHEBI:30616"/>
    </ligand>
</feature>
<evidence type="ECO:0000256" key="9">
    <source>
        <dbReference type="ARBA" id="ARBA00048478"/>
    </source>
</evidence>
<dbReference type="GO" id="GO:0005524">
    <property type="term" value="F:ATP binding"/>
    <property type="evidence" value="ECO:0007669"/>
    <property type="project" value="UniProtKB-UniRule"/>
</dbReference>
<organism evidence="11 12">
    <name type="scientific">Acidianus brierleyi</name>
    <dbReference type="NCBI Taxonomy" id="41673"/>
    <lineage>
        <taxon>Archaea</taxon>
        <taxon>Thermoproteota</taxon>
        <taxon>Thermoprotei</taxon>
        <taxon>Sulfolobales</taxon>
        <taxon>Sulfolobaceae</taxon>
        <taxon>Acidianus</taxon>
    </lineage>
</organism>
<keyword evidence="7 10" id="KW-0067">ATP-binding</keyword>
<comment type="catalytic activity">
    <reaction evidence="8 10">
        <text>dCMP + ATP = dCDP + ADP</text>
        <dbReference type="Rhea" id="RHEA:25094"/>
        <dbReference type="ChEBI" id="CHEBI:30616"/>
        <dbReference type="ChEBI" id="CHEBI:57566"/>
        <dbReference type="ChEBI" id="CHEBI:58593"/>
        <dbReference type="ChEBI" id="CHEBI:456216"/>
        <dbReference type="EC" id="2.7.4.25"/>
    </reaction>
</comment>
<evidence type="ECO:0000256" key="10">
    <source>
        <dbReference type="HAMAP-Rule" id="MF_00239"/>
    </source>
</evidence>
<dbReference type="InterPro" id="IPR011892">
    <property type="entry name" value="Cyt_kin_arch"/>
</dbReference>
<dbReference type="InterPro" id="IPR011994">
    <property type="entry name" value="Cytidylate_kinase_dom"/>
</dbReference>
<dbReference type="GO" id="GO:0005737">
    <property type="term" value="C:cytoplasm"/>
    <property type="evidence" value="ECO:0007669"/>
    <property type="project" value="UniProtKB-SubCell"/>
</dbReference>
<reference evidence="11 12" key="1">
    <citation type="submission" date="2018-05" db="EMBL/GenBank/DDBJ databases">
        <title>Complete Genome Sequences of Extremely Thermoacidophilic, Metal-Mobilizing Type-Strain Members of the Archaeal Family Sulfolobaceae: Acidianus brierleyi DSM-1651T, Acidianus sulfidivorans DSM-18786T, Metallosphaera hakonensis DSM-7519T, and Metallosphaera prunae DSM-10039T.</title>
        <authorList>
            <person name="Counts J.A."/>
            <person name="Kelly R.M."/>
        </authorList>
    </citation>
    <scope>NUCLEOTIDE SEQUENCE [LARGE SCALE GENOMIC DNA]</scope>
    <source>
        <strain evidence="11 12">DSM 1651</strain>
    </source>
</reference>
<dbReference type="OrthoDB" id="31096at2157"/>
<proteinExistence type="inferred from homology"/>
<dbReference type="NCBIfam" id="TIGR02173">
    <property type="entry name" value="cyt_kin_arch"/>
    <property type="match status" value="1"/>
</dbReference>
<keyword evidence="12" id="KW-1185">Reference proteome</keyword>
<dbReference type="GO" id="GO:0036431">
    <property type="term" value="F:dCMP kinase activity"/>
    <property type="evidence" value="ECO:0007669"/>
    <property type="project" value="InterPro"/>
</dbReference>
<evidence type="ECO:0000256" key="5">
    <source>
        <dbReference type="ARBA" id="ARBA00022741"/>
    </source>
</evidence>
<gene>
    <name evidence="10" type="primary">cmk</name>
    <name evidence="11" type="ORF">DFR85_06970</name>
</gene>
<dbReference type="RefSeq" id="WP_110270256.1">
    <property type="nucleotide sequence ID" value="NZ_CP029289.2"/>
</dbReference>
<dbReference type="GeneID" id="36831884"/>
<comment type="subcellular location">
    <subcellularLocation>
        <location evidence="1 10">Cytoplasm</location>
    </subcellularLocation>
</comment>
<sequence length="177" mass="20114">MIVVISGPSGSGKTTIAKILSNKLNLSYISAGELFRNMAKNVGKDVLDLNLAAEKDFSIDKEIDKKIFDIASKGNVVVESHIVGWLLKDIADYNIYIWASLEERSKRISKRDNISYSEAIQKVIAREESHYLRFWKYYGIDLLDLSVFDLCINTERMSVDNIIDIILRYVSSKDLSI</sequence>
<dbReference type="GO" id="GO:0036430">
    <property type="term" value="F:CMP kinase activity"/>
    <property type="evidence" value="ECO:0007669"/>
    <property type="project" value="RHEA"/>
</dbReference>
<dbReference type="CDD" id="cd02020">
    <property type="entry name" value="CMPK"/>
    <property type="match status" value="1"/>
</dbReference>
<dbReference type="Proteomes" id="UP000248044">
    <property type="component" value="Chromosome"/>
</dbReference>